<dbReference type="Proteomes" id="UP000243374">
    <property type="component" value="Unassembled WGS sequence"/>
</dbReference>
<dbReference type="InterPro" id="IPR013760">
    <property type="entry name" value="Topo_IIA-like_dom_sf"/>
</dbReference>
<protein>
    <recommendedName>
        <fullName evidence="3">DNA topoisomerase (ATP-hydrolyzing)</fullName>
        <ecNumber evidence="3">5.6.2.2</ecNumber>
    </recommendedName>
</protein>
<dbReference type="SMART" id="SM00434">
    <property type="entry name" value="TOP4c"/>
    <property type="match status" value="1"/>
</dbReference>
<dbReference type="PROSITE" id="PS52040">
    <property type="entry name" value="TOPO_IIA"/>
    <property type="match status" value="1"/>
</dbReference>
<keyword evidence="6 7" id="KW-0413">Isomerase</keyword>
<feature type="region of interest" description="Disordered" evidence="8">
    <location>
        <begin position="972"/>
        <end position="991"/>
    </location>
</feature>
<name>A0A662Z777_9GAMM</name>
<dbReference type="Pfam" id="PF00521">
    <property type="entry name" value="DNA_topoisoIV"/>
    <property type="match status" value="1"/>
</dbReference>
<organism evidence="10 11">
    <name type="scientific">Succinivibrio dextrinosolvens</name>
    <dbReference type="NCBI Taxonomy" id="83771"/>
    <lineage>
        <taxon>Bacteria</taxon>
        <taxon>Pseudomonadati</taxon>
        <taxon>Pseudomonadota</taxon>
        <taxon>Gammaproteobacteria</taxon>
        <taxon>Aeromonadales</taxon>
        <taxon>Succinivibrionaceae</taxon>
        <taxon>Succinivibrio</taxon>
    </lineage>
</organism>
<dbReference type="SUPFAM" id="SSF101904">
    <property type="entry name" value="GyrA/ParC C-terminal domain-like"/>
    <property type="match status" value="2"/>
</dbReference>
<evidence type="ECO:0000259" key="9">
    <source>
        <dbReference type="PROSITE" id="PS52040"/>
    </source>
</evidence>
<dbReference type="GO" id="GO:0003677">
    <property type="term" value="F:DNA binding"/>
    <property type="evidence" value="ECO:0007669"/>
    <property type="project" value="UniProtKB-UniRule"/>
</dbReference>
<dbReference type="InterPro" id="IPR006691">
    <property type="entry name" value="GyrA/parC_rep"/>
</dbReference>
<feature type="region of interest" description="Disordered" evidence="8">
    <location>
        <begin position="775"/>
        <end position="818"/>
    </location>
</feature>
<evidence type="ECO:0000256" key="7">
    <source>
        <dbReference type="PROSITE-ProRule" id="PRU01384"/>
    </source>
</evidence>
<evidence type="ECO:0000256" key="5">
    <source>
        <dbReference type="ARBA" id="ARBA00023125"/>
    </source>
</evidence>
<evidence type="ECO:0000313" key="10">
    <source>
        <dbReference type="EMBL" id="SFJ88879.1"/>
    </source>
</evidence>
<evidence type="ECO:0000256" key="3">
    <source>
        <dbReference type="ARBA" id="ARBA00012895"/>
    </source>
</evidence>
<feature type="compositionally biased region" description="Low complexity" evidence="8">
    <location>
        <begin position="13"/>
        <end position="24"/>
    </location>
</feature>
<evidence type="ECO:0000256" key="1">
    <source>
        <dbReference type="ARBA" id="ARBA00000185"/>
    </source>
</evidence>
<dbReference type="GO" id="GO:0006265">
    <property type="term" value="P:DNA topological change"/>
    <property type="evidence" value="ECO:0007669"/>
    <property type="project" value="UniProtKB-UniRule"/>
</dbReference>
<accession>A0A662Z777</accession>
<dbReference type="GO" id="GO:0009330">
    <property type="term" value="C:DNA topoisomerase type II (double strand cut, ATP-hydrolyzing) complex"/>
    <property type="evidence" value="ECO:0007669"/>
    <property type="project" value="TreeGrafter"/>
</dbReference>
<dbReference type="CDD" id="cd00187">
    <property type="entry name" value="TOP4c"/>
    <property type="match status" value="1"/>
</dbReference>
<reference evidence="10 11" key="1">
    <citation type="submission" date="2016-10" db="EMBL/GenBank/DDBJ databases">
        <authorList>
            <person name="Varghese N."/>
            <person name="Submissions S."/>
        </authorList>
    </citation>
    <scope>NUCLEOTIDE SEQUENCE [LARGE SCALE GENOMIC DNA]</scope>
    <source>
        <strain evidence="10 11">22B</strain>
    </source>
</reference>
<dbReference type="OrthoDB" id="9806486at2"/>
<dbReference type="Gene3D" id="3.90.199.10">
    <property type="entry name" value="Topoisomerase II, domain 5"/>
    <property type="match status" value="1"/>
</dbReference>
<keyword evidence="11" id="KW-1185">Reference proteome</keyword>
<proteinExistence type="inferred from homology"/>
<evidence type="ECO:0000256" key="8">
    <source>
        <dbReference type="SAM" id="MobiDB-lite"/>
    </source>
</evidence>
<keyword evidence="4 7" id="KW-0799">Topoisomerase</keyword>
<feature type="compositionally biased region" description="Polar residues" evidence="8">
    <location>
        <begin position="979"/>
        <end position="991"/>
    </location>
</feature>
<feature type="active site" description="O-(5'-phospho-DNA)-tyrosine intermediate" evidence="7">
    <location>
        <position position="151"/>
    </location>
</feature>
<keyword evidence="5 7" id="KW-0238">DNA-binding</keyword>
<gene>
    <name evidence="10" type="ORF">SAMN04487865_100614</name>
</gene>
<evidence type="ECO:0000256" key="2">
    <source>
        <dbReference type="ARBA" id="ARBA00008263"/>
    </source>
</evidence>
<dbReference type="GO" id="GO:0005737">
    <property type="term" value="C:cytoplasm"/>
    <property type="evidence" value="ECO:0007669"/>
    <property type="project" value="TreeGrafter"/>
</dbReference>
<dbReference type="InterPro" id="IPR035516">
    <property type="entry name" value="Gyrase/topoIV_suA_C"/>
</dbReference>
<dbReference type="GO" id="GO:0005524">
    <property type="term" value="F:ATP binding"/>
    <property type="evidence" value="ECO:0007669"/>
    <property type="project" value="InterPro"/>
</dbReference>
<dbReference type="Gene3D" id="3.30.1360.40">
    <property type="match status" value="1"/>
</dbReference>
<dbReference type="AlphaFoldDB" id="A0A662Z777"/>
<dbReference type="InterPro" id="IPR013758">
    <property type="entry name" value="Topo_IIA_A/C_ab"/>
</dbReference>
<dbReference type="PANTHER" id="PTHR43493">
    <property type="entry name" value="DNA GYRASE/TOPOISOMERASE SUBUNIT A"/>
    <property type="match status" value="1"/>
</dbReference>
<comment type="similarity">
    <text evidence="2">Belongs to the type II topoisomerase GyrA/ParC subunit family.</text>
</comment>
<dbReference type="GO" id="GO:0003918">
    <property type="term" value="F:DNA topoisomerase type II (double strand cut, ATP-hydrolyzing) activity"/>
    <property type="evidence" value="ECO:0007669"/>
    <property type="project" value="UniProtKB-EC"/>
</dbReference>
<dbReference type="Gene3D" id="2.120.10.90">
    <property type="entry name" value="DNA gyrase/topoisomerase IV, subunit A, C-terminal"/>
    <property type="match status" value="1"/>
</dbReference>
<dbReference type="EC" id="5.6.2.2" evidence="3"/>
<dbReference type="InterPro" id="IPR013757">
    <property type="entry name" value="Topo_IIA_A_a_sf"/>
</dbReference>
<feature type="compositionally biased region" description="Acidic residues" evidence="8">
    <location>
        <begin position="775"/>
        <end position="797"/>
    </location>
</feature>
<feature type="compositionally biased region" description="Polar residues" evidence="8">
    <location>
        <begin position="1"/>
        <end position="12"/>
    </location>
</feature>
<dbReference type="Gene3D" id="1.10.268.10">
    <property type="entry name" value="Topoisomerase, domain 3"/>
    <property type="match status" value="1"/>
</dbReference>
<feature type="region of interest" description="Disordered" evidence="8">
    <location>
        <begin position="1"/>
        <end position="24"/>
    </location>
</feature>
<feature type="domain" description="Topo IIA-type catalytic" evidence="9">
    <location>
        <begin position="63"/>
        <end position="580"/>
    </location>
</feature>
<dbReference type="PANTHER" id="PTHR43493:SF5">
    <property type="entry name" value="DNA GYRASE SUBUNIT A, CHLOROPLASTIC_MITOCHONDRIAL"/>
    <property type="match status" value="1"/>
</dbReference>
<evidence type="ECO:0000256" key="6">
    <source>
        <dbReference type="ARBA" id="ARBA00023235"/>
    </source>
</evidence>
<dbReference type="RefSeq" id="WP_083396861.1">
    <property type="nucleotide sequence ID" value="NZ_CP047056.1"/>
</dbReference>
<sequence length="991" mass="109741">MSDNTENPSSQNSVESSEETSTIEVDTTQVRKLNLNVPPSDLNKELGQSFINYAMSVIKDRALPDVRDGLKPVHRRVLFDMKDLGVTHKSPTKKSARIVGDVIGRFHPHGDTAVYETIVRMAQWFSMRECLIFGQGNFGDIDGDGAAAMRYTEVKLTRIATETLLDDLDENIVDFEPNYDGSETIATVLPAKFPNLLVNGASGIAVGMATNIPTHNLTEVVNSCIAYLENPNITLDELMSMDCCIKGPDFPTGGTIVGTDGIREAYATGRGRCIIRSKSHVEYDKKGVAKAIIVDEIPYVVHKADIVRQIRELLKDDKDVRKDGKKDKKIEGVKEVNDLSDKDNAVKIEIVLKGGAFPEAVLNNLYQKTSLQSSFPINMVALSKGKPKLLTLLNILDEFMEFRRNVVTRRTSYWLKNAKKDAHTQEGLLVAKANIQRVIDLITSSANSEEAKAKLIAEPWDGEMINTLIERTPEGINIALPLGIPADKGYVNGKYYLSVEQAESILRLQLSKLTHLAQDEIRDLYKKLLADIHDYLDILTNPERLKKEIREELIKVRETFGNARKTDFTYDMSKFNKADLIQRRDVIVTLSAQGFIKYQEVATYESQSRGGKGKLATKVKGEDYVTKVIVASTHDKLMCFTNKGRVFVRVVYDLPTYSHENRTSQGSLVQNIFNNLDAANGECITAMVPISEFNDDDYFFMATKKGLIKKTSLSAYKSFVSRLSLNGMKAVNLNDDDELIGVEVSSGDDDIFLFTSNGYCQHFCEFYKKKTDAAEDEIAEDNDETDSSQSDDSDDDSSIDRHSGSGVRPSGRGSGCIRGIKLRDDGEVVSLMVVPPKRVASQQCLIASSNGFGKRMELSSLSLRNRGGMGIVIMKNLERNGQVIGAVTADEKSDFMLITNQGQLIRSPMADISVSGRYAAGNILMRMYQGDSVVAMQAIPEDVVENAKQIAEARAREKEELKREEEIFNAGAAEAADSAVNNDANPGNSQE</sequence>
<comment type="catalytic activity">
    <reaction evidence="1 7">
        <text>ATP-dependent breakage, passage and rejoining of double-stranded DNA.</text>
        <dbReference type="EC" id="5.6.2.2"/>
    </reaction>
</comment>
<dbReference type="InterPro" id="IPR050220">
    <property type="entry name" value="Type_II_DNA_Topoisomerases"/>
</dbReference>
<dbReference type="NCBIfam" id="NF004044">
    <property type="entry name" value="PRK05561.1"/>
    <property type="match status" value="1"/>
</dbReference>
<dbReference type="Pfam" id="PF03989">
    <property type="entry name" value="DNA_gyraseA_C"/>
    <property type="match status" value="6"/>
</dbReference>
<dbReference type="InterPro" id="IPR002205">
    <property type="entry name" value="Topo_IIA_dom_A"/>
</dbReference>
<dbReference type="EMBL" id="FOSF01000006">
    <property type="protein sequence ID" value="SFJ88879.1"/>
    <property type="molecule type" value="Genomic_DNA"/>
</dbReference>
<evidence type="ECO:0000313" key="11">
    <source>
        <dbReference type="Proteomes" id="UP000243374"/>
    </source>
</evidence>
<evidence type="ECO:0000256" key="4">
    <source>
        <dbReference type="ARBA" id="ARBA00023029"/>
    </source>
</evidence>
<dbReference type="SUPFAM" id="SSF56719">
    <property type="entry name" value="Type II DNA topoisomerase"/>
    <property type="match status" value="1"/>
</dbReference>